<dbReference type="Gene3D" id="1.10.10.60">
    <property type="entry name" value="Homeodomain-like"/>
    <property type="match status" value="1"/>
</dbReference>
<dbReference type="InterPro" id="IPR020449">
    <property type="entry name" value="Tscrpt_reg_AraC-type_HTH"/>
</dbReference>
<dbReference type="Pfam" id="PF12833">
    <property type="entry name" value="HTH_18"/>
    <property type="match status" value="1"/>
</dbReference>
<proteinExistence type="predicted"/>
<dbReference type="Proteomes" id="UP000618818">
    <property type="component" value="Unassembled WGS sequence"/>
</dbReference>
<evidence type="ECO:0000256" key="3">
    <source>
        <dbReference type="ARBA" id="ARBA00023163"/>
    </source>
</evidence>
<keyword evidence="6" id="KW-1185">Reference proteome</keyword>
<dbReference type="InterPro" id="IPR009057">
    <property type="entry name" value="Homeodomain-like_sf"/>
</dbReference>
<evidence type="ECO:0000256" key="2">
    <source>
        <dbReference type="ARBA" id="ARBA00023125"/>
    </source>
</evidence>
<keyword evidence="3" id="KW-0804">Transcription</keyword>
<evidence type="ECO:0000256" key="1">
    <source>
        <dbReference type="ARBA" id="ARBA00023015"/>
    </source>
</evidence>
<accession>A0ABR8N4M4</accession>
<dbReference type="InterPro" id="IPR018060">
    <property type="entry name" value="HTH_AraC"/>
</dbReference>
<reference evidence="5 6" key="1">
    <citation type="submission" date="2020-09" db="EMBL/GenBank/DDBJ databases">
        <title>novel species in genus Nocardioides.</title>
        <authorList>
            <person name="Zhang G."/>
        </authorList>
    </citation>
    <scope>NUCLEOTIDE SEQUENCE [LARGE SCALE GENOMIC DNA]</scope>
    <source>
        <strain evidence="5 6">KCTC 39551</strain>
    </source>
</reference>
<gene>
    <name evidence="5" type="ORF">IEZ26_00670</name>
</gene>
<evidence type="ECO:0000313" key="5">
    <source>
        <dbReference type="EMBL" id="MBD3923117.1"/>
    </source>
</evidence>
<sequence>MTDPPTAADHFRAWVDGAADADESGRVAGESAPRFRGRVLLERAAHLMIATDRTLQDIAADCGFTGYDVFARAFRREFGVLPSQWRADPTSYVIDSPSDVHFHPPDGLRLPARGSDPGDLVVAMAETHVSLVGHLVDRGADVGVLVGRMEAFVALATDVPPDTERSLRNRFDDVRTAYVDAVALVAATGRLDETYVGAFVPEPTRLSLGAMVARDVMDTDRLRAGAEDVMADGRQDDPSS</sequence>
<name>A0ABR8N4M4_9ACTN</name>
<comment type="caution">
    <text evidence="5">The sequence shown here is derived from an EMBL/GenBank/DDBJ whole genome shotgun (WGS) entry which is preliminary data.</text>
</comment>
<keyword evidence="1" id="KW-0805">Transcription regulation</keyword>
<evidence type="ECO:0000259" key="4">
    <source>
        <dbReference type="PROSITE" id="PS01124"/>
    </source>
</evidence>
<feature type="domain" description="HTH araC/xylS-type" evidence="4">
    <location>
        <begin position="41"/>
        <end position="88"/>
    </location>
</feature>
<dbReference type="EMBL" id="JACXYZ010000001">
    <property type="protein sequence ID" value="MBD3923117.1"/>
    <property type="molecule type" value="Genomic_DNA"/>
</dbReference>
<dbReference type="PRINTS" id="PR00032">
    <property type="entry name" value="HTHARAC"/>
</dbReference>
<dbReference type="SMART" id="SM00342">
    <property type="entry name" value="HTH_ARAC"/>
    <property type="match status" value="1"/>
</dbReference>
<keyword evidence="2" id="KW-0238">DNA-binding</keyword>
<protein>
    <submittedName>
        <fullName evidence="5">AraC family transcriptional regulator</fullName>
    </submittedName>
</protein>
<dbReference type="RefSeq" id="WP_191193018.1">
    <property type="nucleotide sequence ID" value="NZ_JACXYZ010000001.1"/>
</dbReference>
<dbReference type="PROSITE" id="PS01124">
    <property type="entry name" value="HTH_ARAC_FAMILY_2"/>
    <property type="match status" value="1"/>
</dbReference>
<organism evidence="5 6">
    <name type="scientific">Nocardioides cavernae</name>
    <dbReference type="NCBI Taxonomy" id="1921566"/>
    <lineage>
        <taxon>Bacteria</taxon>
        <taxon>Bacillati</taxon>
        <taxon>Actinomycetota</taxon>
        <taxon>Actinomycetes</taxon>
        <taxon>Propionibacteriales</taxon>
        <taxon>Nocardioidaceae</taxon>
        <taxon>Nocardioides</taxon>
    </lineage>
</organism>
<dbReference type="SUPFAM" id="SSF46689">
    <property type="entry name" value="Homeodomain-like"/>
    <property type="match status" value="1"/>
</dbReference>
<evidence type="ECO:0000313" key="6">
    <source>
        <dbReference type="Proteomes" id="UP000618818"/>
    </source>
</evidence>